<dbReference type="Proteomes" id="UP000053660">
    <property type="component" value="Unassembled WGS sequence"/>
</dbReference>
<dbReference type="InterPro" id="IPR050271">
    <property type="entry name" value="UDP-glycosyltransferase"/>
</dbReference>
<dbReference type="Gene3D" id="3.40.50.2000">
    <property type="entry name" value="Glycogen Phosphorylase B"/>
    <property type="match status" value="1"/>
</dbReference>
<protein>
    <recommendedName>
        <fullName evidence="2">glucuronosyltransferase</fullName>
        <ecNumber evidence="2">2.4.1.17</ecNumber>
    </recommendedName>
</protein>
<comment type="similarity">
    <text evidence="1">Belongs to the UDP-glycosyltransferase family.</text>
</comment>
<organism evidence="7 8">
    <name type="scientific">Oesophagostomum dentatum</name>
    <name type="common">Nodular worm</name>
    <dbReference type="NCBI Taxonomy" id="61180"/>
    <lineage>
        <taxon>Eukaryota</taxon>
        <taxon>Metazoa</taxon>
        <taxon>Ecdysozoa</taxon>
        <taxon>Nematoda</taxon>
        <taxon>Chromadorea</taxon>
        <taxon>Rhabditida</taxon>
        <taxon>Rhabditina</taxon>
        <taxon>Rhabditomorpha</taxon>
        <taxon>Strongyloidea</taxon>
        <taxon>Strongylidae</taxon>
        <taxon>Oesophagostomum</taxon>
    </lineage>
</organism>
<reference evidence="7 8" key="1">
    <citation type="submission" date="2014-03" db="EMBL/GenBank/DDBJ databases">
        <title>Draft genome of the hookworm Oesophagostomum dentatum.</title>
        <authorList>
            <person name="Mitreva M."/>
        </authorList>
    </citation>
    <scope>NUCLEOTIDE SEQUENCE [LARGE SCALE GENOMIC DNA]</scope>
    <source>
        <strain evidence="7 8">OD-Hann</strain>
    </source>
</reference>
<dbReference type="GO" id="GO:0015020">
    <property type="term" value="F:glucuronosyltransferase activity"/>
    <property type="evidence" value="ECO:0007669"/>
    <property type="project" value="UniProtKB-EC"/>
</dbReference>
<keyword evidence="5" id="KW-0732">Signal</keyword>
<name>A0A0B1T9L0_OESDE</name>
<dbReference type="PANTHER" id="PTHR48043:SF22">
    <property type="entry name" value="GLUCURONOSYLTRANSFERASE"/>
    <property type="match status" value="1"/>
</dbReference>
<evidence type="ECO:0000313" key="7">
    <source>
        <dbReference type="EMBL" id="KHJ94233.1"/>
    </source>
</evidence>
<evidence type="ECO:0000256" key="2">
    <source>
        <dbReference type="ARBA" id="ARBA00012544"/>
    </source>
</evidence>
<evidence type="ECO:0000256" key="6">
    <source>
        <dbReference type="ARBA" id="ARBA00047475"/>
    </source>
</evidence>
<evidence type="ECO:0000313" key="8">
    <source>
        <dbReference type="Proteomes" id="UP000053660"/>
    </source>
</evidence>
<evidence type="ECO:0000256" key="5">
    <source>
        <dbReference type="ARBA" id="ARBA00022729"/>
    </source>
</evidence>
<evidence type="ECO:0000256" key="1">
    <source>
        <dbReference type="ARBA" id="ARBA00009995"/>
    </source>
</evidence>
<dbReference type="PANTHER" id="PTHR48043">
    <property type="entry name" value="EG:EG0003.4 PROTEIN-RELATED"/>
    <property type="match status" value="1"/>
</dbReference>
<evidence type="ECO:0000256" key="3">
    <source>
        <dbReference type="ARBA" id="ARBA00022676"/>
    </source>
</evidence>
<proteinExistence type="inferred from homology"/>
<dbReference type="EMBL" id="KN550410">
    <property type="protein sequence ID" value="KHJ94233.1"/>
    <property type="molecule type" value="Genomic_DNA"/>
</dbReference>
<accession>A0A0B1T9L0</accession>
<dbReference type="InterPro" id="IPR002213">
    <property type="entry name" value="UDP_glucos_trans"/>
</dbReference>
<dbReference type="OrthoDB" id="5835829at2759"/>
<keyword evidence="4 7" id="KW-0808">Transferase</keyword>
<sequence length="359" mass="40056">MKVLMIVPTLSYSHISFNAKVAETLVSKGHEVVTLLPDVDDRVPSPNGNYEIIRRDVGLASGELSKTLWTNPDPYEDSSPLNPRIFLKLLRVSSLFVKACKALANDRLLLESLRERQFDVGMLEQYDSCGFGIFRAIGVNNIVWLSATGAYAEQPQTIGVNYPLSYVPNLFAPLGDEMGFLDSLQNVLVSTVTGAIYSYTRAQQSQIFWKTGVLAFGEDLLATARKSDAVVVNTLPFLDFAMPTSQQIAYIGGLTVQKQERSLNTVDQEFWRQIADSSTKGFVLVTFGSIARTVDMPLDMQRKFFTACSRFPEITFIVKYEAANSTLPIPLNVQLTPWIPQAELMGGLSIMQTFLQFYW</sequence>
<keyword evidence="3" id="KW-0328">Glycosyltransferase</keyword>
<comment type="catalytic activity">
    <reaction evidence="6">
        <text>glucuronate acceptor + UDP-alpha-D-glucuronate = acceptor beta-D-glucuronoside + UDP + H(+)</text>
        <dbReference type="Rhea" id="RHEA:21032"/>
        <dbReference type="ChEBI" id="CHEBI:15378"/>
        <dbReference type="ChEBI" id="CHEBI:58052"/>
        <dbReference type="ChEBI" id="CHEBI:58223"/>
        <dbReference type="ChEBI" id="CHEBI:132367"/>
        <dbReference type="ChEBI" id="CHEBI:132368"/>
        <dbReference type="EC" id="2.4.1.17"/>
    </reaction>
</comment>
<keyword evidence="8" id="KW-1185">Reference proteome</keyword>
<gene>
    <name evidence="7" type="ORF">OESDEN_05840</name>
</gene>
<dbReference type="AlphaFoldDB" id="A0A0B1T9L0"/>
<dbReference type="SUPFAM" id="SSF53756">
    <property type="entry name" value="UDP-Glycosyltransferase/glycogen phosphorylase"/>
    <property type="match status" value="1"/>
</dbReference>
<evidence type="ECO:0000256" key="4">
    <source>
        <dbReference type="ARBA" id="ARBA00022679"/>
    </source>
</evidence>
<dbReference type="EC" id="2.4.1.17" evidence="2"/>
<dbReference type="Pfam" id="PF00201">
    <property type="entry name" value="UDPGT"/>
    <property type="match status" value="1"/>
</dbReference>